<evidence type="ECO:0000256" key="6">
    <source>
        <dbReference type="ARBA" id="ARBA00022840"/>
    </source>
</evidence>
<evidence type="ECO:0000313" key="13">
    <source>
        <dbReference type="EMBL" id="CAA9392904.1"/>
    </source>
</evidence>
<dbReference type="PANTHER" id="PTHR42781:SF1">
    <property type="entry name" value="THIAMINE IMPORT ATP-BINDING PROTEIN THIQ"/>
    <property type="match status" value="1"/>
</dbReference>
<evidence type="ECO:0000256" key="10">
    <source>
        <dbReference type="ARBA" id="ARBA00023136"/>
    </source>
</evidence>
<dbReference type="Pfam" id="PF08402">
    <property type="entry name" value="TOBE_2"/>
    <property type="match status" value="1"/>
</dbReference>
<reference evidence="13" key="1">
    <citation type="submission" date="2020-02" db="EMBL/GenBank/DDBJ databases">
        <authorList>
            <person name="Meier V. D."/>
        </authorList>
    </citation>
    <scope>NUCLEOTIDE SEQUENCE</scope>
    <source>
        <strain evidence="13">AVDCRST_MAG03</strain>
    </source>
</reference>
<feature type="domain" description="ABC transporter" evidence="12">
    <location>
        <begin position="5"/>
        <end position="236"/>
    </location>
</feature>
<dbReference type="InterPro" id="IPR013611">
    <property type="entry name" value="Transp-assoc_OB_typ2"/>
</dbReference>
<dbReference type="PROSITE" id="PS00211">
    <property type="entry name" value="ABC_TRANSPORTER_1"/>
    <property type="match status" value="1"/>
</dbReference>
<dbReference type="GO" id="GO:0016887">
    <property type="term" value="F:ATP hydrolysis activity"/>
    <property type="evidence" value="ECO:0007669"/>
    <property type="project" value="InterPro"/>
</dbReference>
<organism evidence="13">
    <name type="scientific">uncultured Rubrobacteraceae bacterium</name>
    <dbReference type="NCBI Taxonomy" id="349277"/>
    <lineage>
        <taxon>Bacteria</taxon>
        <taxon>Bacillati</taxon>
        <taxon>Actinomycetota</taxon>
        <taxon>Rubrobacteria</taxon>
        <taxon>Rubrobacterales</taxon>
        <taxon>Rubrobacteraceae</taxon>
        <taxon>environmental samples</taxon>
    </lineage>
</organism>
<dbReference type="GO" id="GO:0015408">
    <property type="term" value="F:ABC-type ferric iron transporter activity"/>
    <property type="evidence" value="ECO:0007669"/>
    <property type="project" value="InterPro"/>
</dbReference>
<keyword evidence="5" id="KW-0547">Nucleotide-binding</keyword>
<name>A0A6J4NNJ6_9ACTN</name>
<evidence type="ECO:0000256" key="7">
    <source>
        <dbReference type="ARBA" id="ARBA00022967"/>
    </source>
</evidence>
<dbReference type="GO" id="GO:0043190">
    <property type="term" value="C:ATP-binding cassette (ABC) transporter complex"/>
    <property type="evidence" value="ECO:0007669"/>
    <property type="project" value="InterPro"/>
</dbReference>
<dbReference type="InterPro" id="IPR027417">
    <property type="entry name" value="P-loop_NTPase"/>
</dbReference>
<dbReference type="SUPFAM" id="SSF50331">
    <property type="entry name" value="MOP-like"/>
    <property type="match status" value="1"/>
</dbReference>
<dbReference type="InterPro" id="IPR012340">
    <property type="entry name" value="NA-bd_OB-fold"/>
</dbReference>
<dbReference type="Gene3D" id="2.40.50.100">
    <property type="match status" value="1"/>
</dbReference>
<evidence type="ECO:0000256" key="3">
    <source>
        <dbReference type="ARBA" id="ARBA00022496"/>
    </source>
</evidence>
<evidence type="ECO:0000256" key="8">
    <source>
        <dbReference type="ARBA" id="ARBA00023004"/>
    </source>
</evidence>
<dbReference type="EMBL" id="CADCUT010000045">
    <property type="protein sequence ID" value="CAA9392904.1"/>
    <property type="molecule type" value="Genomic_DNA"/>
</dbReference>
<accession>A0A6J4NNJ6</accession>
<evidence type="ECO:0000256" key="4">
    <source>
        <dbReference type="ARBA" id="ARBA00022519"/>
    </source>
</evidence>
<dbReference type="InterPro" id="IPR050093">
    <property type="entry name" value="ABC_SmlMolc_Importer"/>
</dbReference>
<protein>
    <recommendedName>
        <fullName evidence="11">ABC-type quaternary amine transporter</fullName>
        <ecNumber evidence="11">7.6.2.9</ecNumber>
    </recommendedName>
</protein>
<keyword evidence="1" id="KW-0813">Transport</keyword>
<dbReference type="PANTHER" id="PTHR42781">
    <property type="entry name" value="SPERMIDINE/PUTRESCINE IMPORT ATP-BINDING PROTEIN POTA"/>
    <property type="match status" value="1"/>
</dbReference>
<keyword evidence="3" id="KW-0410">Iron transport</keyword>
<dbReference type="SUPFAM" id="SSF52540">
    <property type="entry name" value="P-loop containing nucleoside triphosphate hydrolases"/>
    <property type="match status" value="1"/>
</dbReference>
<keyword evidence="8" id="KW-0408">Iron</keyword>
<evidence type="ECO:0000256" key="11">
    <source>
        <dbReference type="ARBA" id="ARBA00066388"/>
    </source>
</evidence>
<keyword evidence="4" id="KW-0997">Cell inner membrane</keyword>
<dbReference type="Gene3D" id="2.40.50.140">
    <property type="entry name" value="Nucleic acid-binding proteins"/>
    <property type="match status" value="1"/>
</dbReference>
<dbReference type="GO" id="GO:0015418">
    <property type="term" value="F:ABC-type quaternary ammonium compound transporting activity"/>
    <property type="evidence" value="ECO:0007669"/>
    <property type="project" value="UniProtKB-EC"/>
</dbReference>
<gene>
    <name evidence="13" type="ORF">AVDCRST_MAG03-732</name>
</gene>
<dbReference type="FunFam" id="3.40.50.300:FF:000425">
    <property type="entry name" value="Probable ABC transporter, ATP-binding subunit"/>
    <property type="match status" value="1"/>
</dbReference>
<sequence>MGARLELENVSHRYGGDAPALEDLSLAVEPGELVALLGPSGCGKTTALKIIAGLLRPSSGDVRVGGRSVVGTAPERREAAMVFQKPLLFPHMSVARNVGFGLRMRKAPRKESESKVHEALRRVRMEGFADRAPEELSGGQQQRVALARALVTDPRLLLLDEPFSALDASLREEMRGLVLRLQREGGHTTVFVTHDQEEAVVLADRIALVFDGRLQMYEEPEAFYDRPATREVARFFGATNFIEGRAGNGSVRTPLGNLRLASAAPPGDVTLTIRPEAVRLEAGENSFDALITSAAYLGTQVHYGLETSGKSLRVALPPHVRLAVGNEVTARLPAESLWALRA</sequence>
<keyword evidence="9" id="KW-0406">Ion transport</keyword>
<dbReference type="GO" id="GO:0005524">
    <property type="term" value="F:ATP binding"/>
    <property type="evidence" value="ECO:0007669"/>
    <property type="project" value="UniProtKB-KW"/>
</dbReference>
<dbReference type="PROSITE" id="PS50893">
    <property type="entry name" value="ABC_TRANSPORTER_2"/>
    <property type="match status" value="1"/>
</dbReference>
<evidence type="ECO:0000256" key="9">
    <source>
        <dbReference type="ARBA" id="ARBA00023065"/>
    </source>
</evidence>
<dbReference type="Gene3D" id="3.40.50.300">
    <property type="entry name" value="P-loop containing nucleotide triphosphate hydrolases"/>
    <property type="match status" value="1"/>
</dbReference>
<dbReference type="CDD" id="cd03259">
    <property type="entry name" value="ABC_Carb_Solutes_like"/>
    <property type="match status" value="1"/>
</dbReference>
<keyword evidence="10" id="KW-0472">Membrane</keyword>
<evidence type="ECO:0000259" key="12">
    <source>
        <dbReference type="PROSITE" id="PS50893"/>
    </source>
</evidence>
<keyword evidence="6 13" id="KW-0067">ATP-binding</keyword>
<dbReference type="InterPro" id="IPR003593">
    <property type="entry name" value="AAA+_ATPase"/>
</dbReference>
<evidence type="ECO:0000256" key="1">
    <source>
        <dbReference type="ARBA" id="ARBA00022448"/>
    </source>
</evidence>
<dbReference type="EC" id="7.6.2.9" evidence="11"/>
<dbReference type="AlphaFoldDB" id="A0A6J4NNJ6"/>
<dbReference type="InterPro" id="IPR008995">
    <property type="entry name" value="Mo/tungstate-bd_C_term_dom"/>
</dbReference>
<dbReference type="Pfam" id="PF00005">
    <property type="entry name" value="ABC_tran"/>
    <property type="match status" value="1"/>
</dbReference>
<dbReference type="InterPro" id="IPR003439">
    <property type="entry name" value="ABC_transporter-like_ATP-bd"/>
</dbReference>
<keyword evidence="7" id="KW-1278">Translocase</keyword>
<evidence type="ECO:0000256" key="2">
    <source>
        <dbReference type="ARBA" id="ARBA00022475"/>
    </source>
</evidence>
<keyword evidence="2" id="KW-1003">Cell membrane</keyword>
<dbReference type="SMART" id="SM00382">
    <property type="entry name" value="AAA"/>
    <property type="match status" value="1"/>
</dbReference>
<dbReference type="InterPro" id="IPR015853">
    <property type="entry name" value="ABC_transpr_FbpC"/>
</dbReference>
<dbReference type="InterPro" id="IPR017871">
    <property type="entry name" value="ABC_transporter-like_CS"/>
</dbReference>
<proteinExistence type="predicted"/>
<evidence type="ECO:0000256" key="5">
    <source>
        <dbReference type="ARBA" id="ARBA00022741"/>
    </source>
</evidence>